<name>A0ABD2Y716_9GENT</name>
<accession>A0ABD2Y716</accession>
<sequence>MEVEVLALVAGLEFCLNHGWLDVLVESDSQLLYQILLGSNAISWRLDALIRNAKDLFDL</sequence>
<evidence type="ECO:0000259" key="1">
    <source>
        <dbReference type="Pfam" id="PF13456"/>
    </source>
</evidence>
<dbReference type="EMBL" id="JBJUIK010000015">
    <property type="protein sequence ID" value="KAL3502790.1"/>
    <property type="molecule type" value="Genomic_DNA"/>
</dbReference>
<dbReference type="AlphaFoldDB" id="A0ABD2Y716"/>
<dbReference type="Pfam" id="PF13456">
    <property type="entry name" value="RVT_3"/>
    <property type="match status" value="1"/>
</dbReference>
<comment type="caution">
    <text evidence="2">The sequence shown here is derived from an EMBL/GenBank/DDBJ whole genome shotgun (WGS) entry which is preliminary data.</text>
</comment>
<dbReference type="InterPro" id="IPR002156">
    <property type="entry name" value="RNaseH_domain"/>
</dbReference>
<evidence type="ECO:0000313" key="3">
    <source>
        <dbReference type="Proteomes" id="UP001630127"/>
    </source>
</evidence>
<gene>
    <name evidence="2" type="ORF">ACH5RR_037239</name>
</gene>
<reference evidence="2 3" key="1">
    <citation type="submission" date="2024-11" db="EMBL/GenBank/DDBJ databases">
        <title>A near-complete genome assembly of Cinchona calisaya.</title>
        <authorList>
            <person name="Lian D.C."/>
            <person name="Zhao X.W."/>
            <person name="Wei L."/>
        </authorList>
    </citation>
    <scope>NUCLEOTIDE SEQUENCE [LARGE SCALE GENOMIC DNA]</scope>
    <source>
        <tissue evidence="2">Nenye</tissue>
    </source>
</reference>
<feature type="domain" description="RNase H type-1" evidence="1">
    <location>
        <begin position="2"/>
        <end position="57"/>
    </location>
</feature>
<dbReference type="Proteomes" id="UP001630127">
    <property type="component" value="Unassembled WGS sequence"/>
</dbReference>
<keyword evidence="3" id="KW-1185">Reference proteome</keyword>
<protein>
    <recommendedName>
        <fullName evidence="1">RNase H type-1 domain-containing protein</fullName>
    </recommendedName>
</protein>
<organism evidence="2 3">
    <name type="scientific">Cinchona calisaya</name>
    <dbReference type="NCBI Taxonomy" id="153742"/>
    <lineage>
        <taxon>Eukaryota</taxon>
        <taxon>Viridiplantae</taxon>
        <taxon>Streptophyta</taxon>
        <taxon>Embryophyta</taxon>
        <taxon>Tracheophyta</taxon>
        <taxon>Spermatophyta</taxon>
        <taxon>Magnoliopsida</taxon>
        <taxon>eudicotyledons</taxon>
        <taxon>Gunneridae</taxon>
        <taxon>Pentapetalae</taxon>
        <taxon>asterids</taxon>
        <taxon>lamiids</taxon>
        <taxon>Gentianales</taxon>
        <taxon>Rubiaceae</taxon>
        <taxon>Cinchonoideae</taxon>
        <taxon>Cinchoneae</taxon>
        <taxon>Cinchona</taxon>
    </lineage>
</organism>
<proteinExistence type="predicted"/>
<evidence type="ECO:0000313" key="2">
    <source>
        <dbReference type="EMBL" id="KAL3502790.1"/>
    </source>
</evidence>
<dbReference type="InterPro" id="IPR012337">
    <property type="entry name" value="RNaseH-like_sf"/>
</dbReference>
<dbReference type="SUPFAM" id="SSF53098">
    <property type="entry name" value="Ribonuclease H-like"/>
    <property type="match status" value="1"/>
</dbReference>
<dbReference type="InterPro" id="IPR036397">
    <property type="entry name" value="RNaseH_sf"/>
</dbReference>
<dbReference type="Gene3D" id="3.30.420.10">
    <property type="entry name" value="Ribonuclease H-like superfamily/Ribonuclease H"/>
    <property type="match status" value="1"/>
</dbReference>
<feature type="non-terminal residue" evidence="2">
    <location>
        <position position="59"/>
    </location>
</feature>